<proteinExistence type="predicted"/>
<dbReference type="Proteomes" id="UP001412239">
    <property type="component" value="Unassembled WGS sequence"/>
</dbReference>
<accession>A0A292Q1V9</accession>
<name>A0A292Q1V9_9PEZI</name>
<evidence type="ECO:0000313" key="2">
    <source>
        <dbReference type="Proteomes" id="UP001412239"/>
    </source>
</evidence>
<keyword evidence="2" id="KW-1185">Reference proteome</keyword>
<gene>
    <name evidence="1" type="ORF">GSTUAT00003302001</name>
</gene>
<dbReference type="EMBL" id="LN890987">
    <property type="protein sequence ID" value="CUS12690.1"/>
    <property type="molecule type" value="Genomic_DNA"/>
</dbReference>
<protein>
    <submittedName>
        <fullName evidence="1">Uncharacterized protein</fullName>
    </submittedName>
</protein>
<reference evidence="1" key="1">
    <citation type="submission" date="2015-10" db="EMBL/GenBank/DDBJ databases">
        <authorList>
            <person name="Regsiter A."/>
            <person name="william w."/>
        </authorList>
    </citation>
    <scope>NUCLEOTIDE SEQUENCE</scope>
    <source>
        <strain evidence="1">Montdore</strain>
    </source>
</reference>
<sequence length="265" mass="31629">MQSFSNHHSLTISLFRLSVYHFRTPAASGLKILKTQLKQGSCKVQPKIQQRYFFLGTKEVVINESDTSYYGRAREKVNRRFQQFVTNQQDLYKYKTNRLVDLDAMILKEKIERMKTEKKSDLREVLELLVYCAYYRDQLREFNGMQDSLIQLGTKPDFFYYLGGEALARTLAPRDIEPCIFYLYQAVQRRRCPPSGVVFIRTRDFSFHERAALVAFMRLQDEWLKEVDWHEVRVVREGSRWEQLEILADSEKRFGEKPRELFVEY</sequence>
<organism evidence="1 2">
    <name type="scientific">Tuber aestivum</name>
    <name type="common">summer truffle</name>
    <dbReference type="NCBI Taxonomy" id="59557"/>
    <lineage>
        <taxon>Eukaryota</taxon>
        <taxon>Fungi</taxon>
        <taxon>Dikarya</taxon>
        <taxon>Ascomycota</taxon>
        <taxon>Pezizomycotina</taxon>
        <taxon>Pezizomycetes</taxon>
        <taxon>Pezizales</taxon>
        <taxon>Tuberaceae</taxon>
        <taxon>Tuber</taxon>
    </lineage>
</organism>
<evidence type="ECO:0000313" key="1">
    <source>
        <dbReference type="EMBL" id="CUS12690.1"/>
    </source>
</evidence>
<dbReference type="AlphaFoldDB" id="A0A292Q1V9"/>